<sequence length="525" mass="60834">MLLMAYVDLNKTSREDTWFLDSGCSNHMCGKKDYFSDFDGTFHDSVKLGNNTSMSVLGKGNVRLKVNEMTQIITRVFYVPELKNNLLSIGQLQEKRLTILFQHGKFTEDILQLWHCRYGHLSFQGLKTLQQRKMVNGLPQFQPPSKLCKDCLVGKQHRSSIPKKNNRRAVEILQLVHANICGPINPISNSKKRYLLTFIDDFSRKTWVYFLVEKSEALAIFKSFKIHVEKKTNSFLRSLRTDRGGEFTSQEFANFCDVHGIRRQLTAAYTPQQNGVAEHKNRTIMNMVRSMLSRKKLPKIFWPEAVNWAMHVLNRSPTFAIQNKTLEEAWGKLKPSVDYFRVFRCISHVHVPDSKRTKLDNKSFSCVLLGVTEESKAYKLYDPISQKIIISRDVVFEEDKNWDWDKKYEEAIVCDLEWGDDGEEATVNEEESDSNFDADIEEDTEENNASDRQPSNSNAARNRRPPIWMSDYETGEELSEEEHEVQLAMFTAADPIYFDEAVKSEKWRTAMDVEMEAIRKMAHGN</sequence>
<feature type="domain" description="Integrase catalytic" evidence="3">
    <location>
        <begin position="158"/>
        <end position="334"/>
    </location>
</feature>
<dbReference type="InterPro" id="IPR036397">
    <property type="entry name" value="RNaseH_sf"/>
</dbReference>
<dbReference type="InterPro" id="IPR001584">
    <property type="entry name" value="Integrase_cat-core"/>
</dbReference>
<evidence type="ECO:0000313" key="4">
    <source>
        <dbReference type="EMBL" id="RVW97635.1"/>
    </source>
</evidence>
<dbReference type="GO" id="GO:0003676">
    <property type="term" value="F:nucleic acid binding"/>
    <property type="evidence" value="ECO:0007669"/>
    <property type="project" value="InterPro"/>
</dbReference>
<evidence type="ECO:0000313" key="5">
    <source>
        <dbReference type="Proteomes" id="UP000288805"/>
    </source>
</evidence>
<dbReference type="SUPFAM" id="SSF53098">
    <property type="entry name" value="Ribonuclease H-like"/>
    <property type="match status" value="1"/>
</dbReference>
<comment type="caution">
    <text evidence="4">The sequence shown here is derived from an EMBL/GenBank/DDBJ whole genome shotgun (WGS) entry which is preliminary data.</text>
</comment>
<dbReference type="Pfam" id="PF25597">
    <property type="entry name" value="SH3_retrovirus"/>
    <property type="match status" value="1"/>
</dbReference>
<dbReference type="InterPro" id="IPR039537">
    <property type="entry name" value="Retrotran_Ty1/copia-like"/>
</dbReference>
<proteinExistence type="predicted"/>
<gene>
    <name evidence="4" type="primary">POLX_2146</name>
    <name evidence="4" type="ORF">CK203_027967</name>
</gene>
<dbReference type="PANTHER" id="PTHR42648">
    <property type="entry name" value="TRANSPOSASE, PUTATIVE-RELATED"/>
    <property type="match status" value="1"/>
</dbReference>
<dbReference type="AlphaFoldDB" id="A0A438ILZ0"/>
<keyword evidence="1" id="KW-0378">Hydrolase</keyword>
<dbReference type="EMBL" id="QGNW01000098">
    <property type="protein sequence ID" value="RVW97635.1"/>
    <property type="molecule type" value="Genomic_DNA"/>
</dbReference>
<dbReference type="GO" id="GO:0015074">
    <property type="term" value="P:DNA integration"/>
    <property type="evidence" value="ECO:0007669"/>
    <property type="project" value="InterPro"/>
</dbReference>
<dbReference type="InterPro" id="IPR054722">
    <property type="entry name" value="PolX-like_BBD"/>
</dbReference>
<name>A0A438ILZ0_VITVI</name>
<reference evidence="4 5" key="1">
    <citation type="journal article" date="2018" name="PLoS Genet.">
        <title>Population sequencing reveals clonal diversity and ancestral inbreeding in the grapevine cultivar Chardonnay.</title>
        <authorList>
            <person name="Roach M.J."/>
            <person name="Johnson D.L."/>
            <person name="Bohlmann J."/>
            <person name="van Vuuren H.J."/>
            <person name="Jones S.J."/>
            <person name="Pretorius I.S."/>
            <person name="Schmidt S.A."/>
            <person name="Borneman A.R."/>
        </authorList>
    </citation>
    <scope>NUCLEOTIDE SEQUENCE [LARGE SCALE GENOMIC DNA]</scope>
    <source>
        <strain evidence="5">cv. Chardonnay</strain>
        <tissue evidence="4">Leaf</tissue>
    </source>
</reference>
<dbReference type="PROSITE" id="PS50994">
    <property type="entry name" value="INTEGRASE"/>
    <property type="match status" value="1"/>
</dbReference>
<dbReference type="InterPro" id="IPR057670">
    <property type="entry name" value="SH3_retrovirus"/>
</dbReference>
<feature type="compositionally biased region" description="Polar residues" evidence="2">
    <location>
        <begin position="450"/>
        <end position="460"/>
    </location>
</feature>
<protein>
    <submittedName>
        <fullName evidence="4">Retrovirus-related Pol polyprotein from transposon TNT 1-94</fullName>
    </submittedName>
</protein>
<accession>A0A438ILZ0</accession>
<dbReference type="Pfam" id="PF13976">
    <property type="entry name" value="gag_pre-integrs"/>
    <property type="match status" value="1"/>
</dbReference>
<feature type="compositionally biased region" description="Acidic residues" evidence="2">
    <location>
        <begin position="419"/>
        <end position="448"/>
    </location>
</feature>
<dbReference type="GO" id="GO:0006508">
    <property type="term" value="P:proteolysis"/>
    <property type="evidence" value="ECO:0007669"/>
    <property type="project" value="UniProtKB-KW"/>
</dbReference>
<dbReference type="InterPro" id="IPR012337">
    <property type="entry name" value="RNaseH-like_sf"/>
</dbReference>
<evidence type="ECO:0000259" key="3">
    <source>
        <dbReference type="PROSITE" id="PS50994"/>
    </source>
</evidence>
<dbReference type="InterPro" id="IPR025724">
    <property type="entry name" value="GAG-pre-integrase_dom"/>
</dbReference>
<dbReference type="Proteomes" id="UP000288805">
    <property type="component" value="Unassembled WGS sequence"/>
</dbReference>
<evidence type="ECO:0000256" key="1">
    <source>
        <dbReference type="ARBA" id="ARBA00022670"/>
    </source>
</evidence>
<dbReference type="Gene3D" id="3.30.420.10">
    <property type="entry name" value="Ribonuclease H-like superfamily/Ribonuclease H"/>
    <property type="match status" value="1"/>
</dbReference>
<dbReference type="Pfam" id="PF22936">
    <property type="entry name" value="Pol_BBD"/>
    <property type="match status" value="1"/>
</dbReference>
<dbReference type="Pfam" id="PF00665">
    <property type="entry name" value="rve"/>
    <property type="match status" value="1"/>
</dbReference>
<feature type="region of interest" description="Disordered" evidence="2">
    <location>
        <begin position="419"/>
        <end position="467"/>
    </location>
</feature>
<dbReference type="PANTHER" id="PTHR42648:SF18">
    <property type="entry name" value="RETROTRANSPOSON, UNCLASSIFIED-LIKE PROTEIN"/>
    <property type="match status" value="1"/>
</dbReference>
<evidence type="ECO:0000256" key="2">
    <source>
        <dbReference type="SAM" id="MobiDB-lite"/>
    </source>
</evidence>
<dbReference type="GO" id="GO:0008233">
    <property type="term" value="F:peptidase activity"/>
    <property type="evidence" value="ECO:0007669"/>
    <property type="project" value="UniProtKB-KW"/>
</dbReference>
<keyword evidence="1" id="KW-0645">Protease</keyword>
<organism evidence="4 5">
    <name type="scientific">Vitis vinifera</name>
    <name type="common">Grape</name>
    <dbReference type="NCBI Taxonomy" id="29760"/>
    <lineage>
        <taxon>Eukaryota</taxon>
        <taxon>Viridiplantae</taxon>
        <taxon>Streptophyta</taxon>
        <taxon>Embryophyta</taxon>
        <taxon>Tracheophyta</taxon>
        <taxon>Spermatophyta</taxon>
        <taxon>Magnoliopsida</taxon>
        <taxon>eudicotyledons</taxon>
        <taxon>Gunneridae</taxon>
        <taxon>Pentapetalae</taxon>
        <taxon>rosids</taxon>
        <taxon>Vitales</taxon>
        <taxon>Vitaceae</taxon>
        <taxon>Viteae</taxon>
        <taxon>Vitis</taxon>
    </lineage>
</organism>